<feature type="transmembrane region" description="Helical" evidence="1">
    <location>
        <begin position="76"/>
        <end position="99"/>
    </location>
</feature>
<sequence length="228" mass="26999">MKMSDAPKQFNEILIVCVFFAAMILNEIGIRKGFLWFKALIIVFIFLMLGISRYYRSISKDLTFGISEVVKDVENMDIFHAIFAITSQALVFALCWLLYHPDYFNNSYSWFYTLSLLFVIFSYISGNYLAYYHRTHKQNLRKFTYIEFLRSLLGVSLFGLFFLEQYCKSNYFITAYSFFAIFTIGFLRQAFSESSIGKCVFFMIVTAVVLIYFYFDIVRRFSNVFQYV</sequence>
<accession>A0A0R0M065</accession>
<keyword evidence="1" id="KW-0812">Transmembrane</keyword>
<keyword evidence="1" id="KW-1133">Transmembrane helix</keyword>
<dbReference type="VEuPathDB" id="MicrosporidiaDB:M153_17850001707"/>
<reference evidence="2 3" key="1">
    <citation type="submission" date="2015-07" db="EMBL/GenBank/DDBJ databases">
        <title>The genome of Pseudoloma neurophilia, a relevant intracellular parasite of the zebrafish.</title>
        <authorList>
            <person name="Ndikumana S."/>
            <person name="Pelin A."/>
            <person name="Sanders J."/>
            <person name="Corradi N."/>
        </authorList>
    </citation>
    <scope>NUCLEOTIDE SEQUENCE [LARGE SCALE GENOMIC DNA]</scope>
    <source>
        <strain evidence="2 3">MK1</strain>
    </source>
</reference>
<dbReference type="EMBL" id="LGUB01000537">
    <property type="protein sequence ID" value="KRH93006.1"/>
    <property type="molecule type" value="Genomic_DNA"/>
</dbReference>
<gene>
    <name evidence="2" type="ORF">M153_17850001707</name>
</gene>
<name>A0A0R0M065_9MICR</name>
<keyword evidence="1" id="KW-0472">Membrane</keyword>
<comment type="caution">
    <text evidence="2">The sequence shown here is derived from an EMBL/GenBank/DDBJ whole genome shotgun (WGS) entry which is preliminary data.</text>
</comment>
<evidence type="ECO:0000313" key="2">
    <source>
        <dbReference type="EMBL" id="KRH93006.1"/>
    </source>
</evidence>
<evidence type="ECO:0000313" key="3">
    <source>
        <dbReference type="Proteomes" id="UP000051530"/>
    </source>
</evidence>
<protein>
    <submittedName>
        <fullName evidence="2">Putative transporter</fullName>
    </submittedName>
</protein>
<feature type="transmembrane region" description="Helical" evidence="1">
    <location>
        <begin position="12"/>
        <end position="30"/>
    </location>
</feature>
<feature type="transmembrane region" description="Helical" evidence="1">
    <location>
        <begin position="36"/>
        <end position="55"/>
    </location>
</feature>
<feature type="transmembrane region" description="Helical" evidence="1">
    <location>
        <begin position="199"/>
        <end position="215"/>
    </location>
</feature>
<dbReference type="Proteomes" id="UP000051530">
    <property type="component" value="Unassembled WGS sequence"/>
</dbReference>
<feature type="transmembrane region" description="Helical" evidence="1">
    <location>
        <begin position="169"/>
        <end position="187"/>
    </location>
</feature>
<dbReference type="AlphaFoldDB" id="A0A0R0M065"/>
<feature type="transmembrane region" description="Helical" evidence="1">
    <location>
        <begin position="111"/>
        <end position="131"/>
    </location>
</feature>
<keyword evidence="3" id="KW-1185">Reference proteome</keyword>
<feature type="transmembrane region" description="Helical" evidence="1">
    <location>
        <begin position="143"/>
        <end position="163"/>
    </location>
</feature>
<organism evidence="2 3">
    <name type="scientific">Pseudoloma neurophilia</name>
    <dbReference type="NCBI Taxonomy" id="146866"/>
    <lineage>
        <taxon>Eukaryota</taxon>
        <taxon>Fungi</taxon>
        <taxon>Fungi incertae sedis</taxon>
        <taxon>Microsporidia</taxon>
        <taxon>Pseudoloma</taxon>
    </lineage>
</organism>
<evidence type="ECO:0000256" key="1">
    <source>
        <dbReference type="SAM" id="Phobius"/>
    </source>
</evidence>
<proteinExistence type="predicted"/>